<dbReference type="RefSeq" id="WP_146365499.1">
    <property type="nucleotide sequence ID" value="NZ_CP042261.1"/>
</dbReference>
<sequence length="142" mass="15828">MSDDLERNLRDLAFTYHEAKDHLLRSLEPLIHDIVGQVLPEIAKNSLPPIVAERLDGFARLHLNQPIELAVSAQDHDAVQALLPPKTLFPLNVVKDPSMKHGQIRLRSGKLGCDIDMPALLSDIQGAVDDFFTLTTRKQAHV</sequence>
<proteinExistence type="predicted"/>
<organism evidence="1 2">
    <name type="scientific">Qingshengfaniella alkalisoli</name>
    <dbReference type="NCBI Taxonomy" id="2599296"/>
    <lineage>
        <taxon>Bacteria</taxon>
        <taxon>Pseudomonadati</taxon>
        <taxon>Pseudomonadota</taxon>
        <taxon>Alphaproteobacteria</taxon>
        <taxon>Rhodobacterales</taxon>
        <taxon>Paracoccaceae</taxon>
        <taxon>Qingshengfaniella</taxon>
    </lineage>
</organism>
<evidence type="ECO:0000313" key="1">
    <source>
        <dbReference type="EMBL" id="QDY70112.1"/>
    </source>
</evidence>
<dbReference type="EMBL" id="CP042261">
    <property type="protein sequence ID" value="QDY70112.1"/>
    <property type="molecule type" value="Genomic_DNA"/>
</dbReference>
<evidence type="ECO:0000313" key="2">
    <source>
        <dbReference type="Proteomes" id="UP000318483"/>
    </source>
</evidence>
<evidence type="ECO:0008006" key="3">
    <source>
        <dbReference type="Google" id="ProtNLM"/>
    </source>
</evidence>
<dbReference type="AlphaFoldDB" id="A0A5B8IVH5"/>
<name>A0A5B8IVH5_9RHOB</name>
<dbReference type="KEGG" id="lit:FPZ52_11100"/>
<keyword evidence="2" id="KW-1185">Reference proteome</keyword>
<reference evidence="1 2" key="1">
    <citation type="submission" date="2019-07" db="EMBL/GenBank/DDBJ databases">
        <title>Litoreibacter alkalisoli sp. nov., isolated from saline-alkaline soil.</title>
        <authorList>
            <person name="Wang S."/>
            <person name="Xu L."/>
            <person name="Xing Y.-T."/>
            <person name="Sun J.-Q."/>
        </authorList>
    </citation>
    <scope>NUCLEOTIDE SEQUENCE [LARGE SCALE GENOMIC DNA]</scope>
    <source>
        <strain evidence="1 2">LN3S51</strain>
    </source>
</reference>
<protein>
    <recommendedName>
        <fullName evidence="3">Flagellar assembly protein FliH</fullName>
    </recommendedName>
</protein>
<accession>A0A5B8IVH5</accession>
<dbReference type="OrthoDB" id="7870971at2"/>
<dbReference type="Proteomes" id="UP000318483">
    <property type="component" value="Chromosome"/>
</dbReference>
<gene>
    <name evidence="1" type="ORF">FPZ52_11100</name>
</gene>